<dbReference type="EMBL" id="GEEE01012323">
    <property type="protein sequence ID" value="JAP50902.1"/>
    <property type="molecule type" value="Transcribed_RNA"/>
</dbReference>
<protein>
    <submittedName>
        <fullName evidence="1">Uncharacterized protein</fullName>
    </submittedName>
</protein>
<dbReference type="AlphaFoldDB" id="A0A0X3P2H9"/>
<dbReference type="EMBL" id="GEEE01017342">
    <property type="protein sequence ID" value="JAP45883.1"/>
    <property type="molecule type" value="Transcribed_RNA"/>
</dbReference>
<dbReference type="EMBL" id="GEEE01023057">
    <property type="protein sequence ID" value="JAP40168.1"/>
    <property type="molecule type" value="Transcribed_RNA"/>
</dbReference>
<sequence>MLLERIGPRDNARQLQNCETVYCHSRRIKPKLGPNYSFENSVLRKFWRKAARQVAFARCWCKFIMGQTFSPKWYCLKKTILTTSTTMKVGKMIITRRLLGAKIRINFKST</sequence>
<gene>
    <name evidence="1" type="ORF">TR147493</name>
</gene>
<evidence type="ECO:0000313" key="1">
    <source>
        <dbReference type="EMBL" id="JAP45883.1"/>
    </source>
</evidence>
<dbReference type="EMBL" id="GEEE01006715">
    <property type="protein sequence ID" value="JAP56510.1"/>
    <property type="molecule type" value="Transcribed_RNA"/>
</dbReference>
<reference evidence="1" key="1">
    <citation type="submission" date="2016-01" db="EMBL/GenBank/DDBJ databases">
        <title>Reference transcriptome for the parasite Schistocephalus solidus: insights into the molecular evolution of parasitism.</title>
        <authorList>
            <person name="Hebert F.O."/>
            <person name="Grambauer S."/>
            <person name="Barber I."/>
            <person name="Landry C.R."/>
            <person name="Aubin-Horth N."/>
        </authorList>
    </citation>
    <scope>NUCLEOTIDE SEQUENCE</scope>
</reference>
<name>A0A0X3P2H9_SCHSO</name>
<accession>A0A0X3P2H9</accession>
<proteinExistence type="predicted"/>
<organism evidence="1">
    <name type="scientific">Schistocephalus solidus</name>
    <name type="common">Tapeworm</name>
    <dbReference type="NCBI Taxonomy" id="70667"/>
    <lineage>
        <taxon>Eukaryota</taxon>
        <taxon>Metazoa</taxon>
        <taxon>Spiralia</taxon>
        <taxon>Lophotrochozoa</taxon>
        <taxon>Platyhelminthes</taxon>
        <taxon>Cestoda</taxon>
        <taxon>Eucestoda</taxon>
        <taxon>Diphyllobothriidea</taxon>
        <taxon>Diphyllobothriidae</taxon>
        <taxon>Schistocephalus</taxon>
    </lineage>
</organism>